<dbReference type="PROSITE" id="PS51462">
    <property type="entry name" value="NUDIX"/>
    <property type="match status" value="1"/>
</dbReference>
<organism evidence="4 5">
    <name type="scientific">Parachlamydia acanthamoebae (strain UV7)</name>
    <dbReference type="NCBI Taxonomy" id="765952"/>
    <lineage>
        <taxon>Bacteria</taxon>
        <taxon>Pseudomonadati</taxon>
        <taxon>Chlamydiota</taxon>
        <taxon>Chlamydiia</taxon>
        <taxon>Parachlamydiales</taxon>
        <taxon>Parachlamydiaceae</taxon>
        <taxon>Parachlamydia</taxon>
    </lineage>
</organism>
<dbReference type="EC" id="3.6.-.-" evidence="4"/>
<evidence type="ECO:0000313" key="4">
    <source>
        <dbReference type="EMBL" id="CCB86708.1"/>
    </source>
</evidence>
<dbReference type="InterPro" id="IPR020476">
    <property type="entry name" value="Nudix_hydrolase"/>
</dbReference>
<evidence type="ECO:0000256" key="2">
    <source>
        <dbReference type="RuleBase" id="RU003476"/>
    </source>
</evidence>
<dbReference type="InterPro" id="IPR020084">
    <property type="entry name" value="NUDIX_hydrolase_CS"/>
</dbReference>
<dbReference type="HOGENOM" id="CLU_037162_19_3_0"/>
<comment type="similarity">
    <text evidence="2">Belongs to the Nudix hydrolase family.</text>
</comment>
<keyword evidence="5" id="KW-1185">Reference proteome</keyword>
<sequence>MNLETHVYEEKPEGFSPKVEVAATYVIVDDKLLLLELAQGKQEPGFWGVPAGKIEFNETVVKGAFRELFEETGIQVSCESLFCSIGQLYIRKPEMDYTYHLFEIVLDKQPVIQLSSEHTRYKWVSKQDVEKLPLMKGAKKALDFYHTKRHLHLEM</sequence>
<proteinExistence type="inferred from homology"/>
<dbReference type="PRINTS" id="PR00502">
    <property type="entry name" value="NUDIXFAMILY"/>
</dbReference>
<accession>F8KWY0</accession>
<dbReference type="AlphaFoldDB" id="F8KWY0"/>
<dbReference type="InterPro" id="IPR000086">
    <property type="entry name" value="NUDIX_hydrolase_dom"/>
</dbReference>
<dbReference type="PANTHER" id="PTHR43736">
    <property type="entry name" value="ADP-RIBOSE PYROPHOSPHATASE"/>
    <property type="match status" value="1"/>
</dbReference>
<dbReference type="Pfam" id="PF00293">
    <property type="entry name" value="NUDIX"/>
    <property type="match status" value="1"/>
</dbReference>
<keyword evidence="1 2" id="KW-0378">Hydrolase</keyword>
<dbReference type="eggNOG" id="COG1051">
    <property type="taxonomic scope" value="Bacteria"/>
</dbReference>
<evidence type="ECO:0000313" key="5">
    <source>
        <dbReference type="Proteomes" id="UP000000495"/>
    </source>
</evidence>
<dbReference type="EMBL" id="FR872580">
    <property type="protein sequence ID" value="CCB86708.1"/>
    <property type="molecule type" value="Genomic_DNA"/>
</dbReference>
<evidence type="ECO:0000256" key="1">
    <source>
        <dbReference type="ARBA" id="ARBA00022801"/>
    </source>
</evidence>
<protein>
    <submittedName>
        <fullName evidence="4">Uncharacterized Nudix hydrolase yvcI</fullName>
        <ecNumber evidence="4">3.6.-.-</ecNumber>
    </submittedName>
</protein>
<dbReference type="KEGG" id="puv:PUV_17580"/>
<dbReference type="RefSeq" id="WP_006341101.1">
    <property type="nucleotide sequence ID" value="NC_015702.1"/>
</dbReference>
<dbReference type="SUPFAM" id="SSF55811">
    <property type="entry name" value="Nudix"/>
    <property type="match status" value="1"/>
</dbReference>
<dbReference type="STRING" id="765952.PUV_17580"/>
<dbReference type="GO" id="GO:0016787">
    <property type="term" value="F:hydrolase activity"/>
    <property type="evidence" value="ECO:0007669"/>
    <property type="project" value="UniProtKB-KW"/>
</dbReference>
<evidence type="ECO:0000259" key="3">
    <source>
        <dbReference type="PROSITE" id="PS51462"/>
    </source>
</evidence>
<dbReference type="InterPro" id="IPR015797">
    <property type="entry name" value="NUDIX_hydrolase-like_dom_sf"/>
</dbReference>
<dbReference type="Proteomes" id="UP000000495">
    <property type="component" value="Chromosome"/>
</dbReference>
<reference evidence="4 5" key="2">
    <citation type="journal article" date="2011" name="Mol. Biol. Evol.">
        <title>Unity in variety--the pan-genome of the Chlamydiae.</title>
        <authorList>
            <person name="Collingro A."/>
            <person name="Tischler P."/>
            <person name="Weinmaier T."/>
            <person name="Penz T."/>
            <person name="Heinz E."/>
            <person name="Brunham R.C."/>
            <person name="Read T.D."/>
            <person name="Bavoil P.M."/>
            <person name="Sachse K."/>
            <person name="Kahane S."/>
            <person name="Friedman M.G."/>
            <person name="Rattei T."/>
            <person name="Myers G.S."/>
            <person name="Horn M."/>
        </authorList>
    </citation>
    <scope>NUCLEOTIDE SEQUENCE [LARGE SCALE GENOMIC DNA]</scope>
    <source>
        <strain evidence="5">UV7</strain>
    </source>
</reference>
<dbReference type="PANTHER" id="PTHR43736:SF1">
    <property type="entry name" value="DIHYDRONEOPTERIN TRIPHOSPHATE DIPHOSPHATASE"/>
    <property type="match status" value="1"/>
</dbReference>
<dbReference type="OrthoDB" id="9787476at2"/>
<feature type="domain" description="Nudix hydrolase" evidence="3">
    <location>
        <begin position="17"/>
        <end position="146"/>
    </location>
</feature>
<reference key="1">
    <citation type="journal article" date="2011" name="Mol. Biol. Evol.">
        <title>Unity in variety -- the pan-genome of the Chlamydiae.</title>
        <authorList>
            <person name="Collingro A."/>
            <person name="Tischler P."/>
            <person name="Weinmaier T."/>
            <person name="Penz T."/>
            <person name="Heinz E."/>
            <person name="Brunham R.C."/>
            <person name="Read T.D."/>
            <person name="Bavoil P.M."/>
            <person name="Sachse K."/>
            <person name="Kahane S."/>
            <person name="Friedman M.G."/>
            <person name="Rattei T."/>
            <person name="Myers G.S.A."/>
            <person name="Horn M."/>
        </authorList>
    </citation>
    <scope>NUCLEOTIDE SEQUENCE</scope>
    <source>
        <strain>UV7</strain>
    </source>
</reference>
<dbReference type="PROSITE" id="PS00893">
    <property type="entry name" value="NUDIX_BOX"/>
    <property type="match status" value="1"/>
</dbReference>
<name>F8KWY0_PARAV</name>
<gene>
    <name evidence="4" type="primary">yvcI</name>
    <name evidence="4" type="ordered locus">PUV_17580</name>
</gene>
<dbReference type="Gene3D" id="3.90.79.10">
    <property type="entry name" value="Nucleoside Triphosphate Pyrophosphohydrolase"/>
    <property type="match status" value="1"/>
</dbReference>